<dbReference type="GeneTree" id="ENSGT01030000234607"/>
<proteinExistence type="inferred from homology"/>
<feature type="region of interest" description="Disordered" evidence="8">
    <location>
        <begin position="554"/>
        <end position="589"/>
    </location>
</feature>
<dbReference type="AlphaFoldDB" id="A0A452TX72"/>
<dbReference type="InterPro" id="IPR050870">
    <property type="entry name" value="FAST_kinase"/>
</dbReference>
<evidence type="ECO:0000256" key="1">
    <source>
        <dbReference type="ARBA" id="ARBA00004305"/>
    </source>
</evidence>
<organism evidence="11">
    <name type="scientific">Ursus maritimus</name>
    <name type="common">Polar bear</name>
    <name type="synonym">Thalarctos maritimus</name>
    <dbReference type="NCBI Taxonomy" id="29073"/>
    <lineage>
        <taxon>Eukaryota</taxon>
        <taxon>Metazoa</taxon>
        <taxon>Chordata</taxon>
        <taxon>Craniata</taxon>
        <taxon>Vertebrata</taxon>
        <taxon>Euteleostomi</taxon>
        <taxon>Mammalia</taxon>
        <taxon>Eutheria</taxon>
        <taxon>Laurasiatheria</taxon>
        <taxon>Carnivora</taxon>
        <taxon>Caniformia</taxon>
        <taxon>Ursidae</taxon>
        <taxon>Ursus</taxon>
    </lineage>
</organism>
<dbReference type="OMA" id="MSARLIC"/>
<dbReference type="PANTHER" id="PTHR21228">
    <property type="entry name" value="FAST LEU-RICH DOMAIN-CONTAINING"/>
    <property type="match status" value="1"/>
</dbReference>
<dbReference type="GO" id="GO:0044528">
    <property type="term" value="P:regulation of mitochondrial mRNA stability"/>
    <property type="evidence" value="ECO:0007669"/>
    <property type="project" value="Ensembl"/>
</dbReference>
<evidence type="ECO:0000313" key="11">
    <source>
        <dbReference type="Ensembl" id="ENSUMAP00000012858"/>
    </source>
</evidence>
<dbReference type="GO" id="GO:0003723">
    <property type="term" value="F:RNA binding"/>
    <property type="evidence" value="ECO:0007669"/>
    <property type="project" value="TreeGrafter"/>
</dbReference>
<dbReference type="GO" id="GO:0090615">
    <property type="term" value="P:mitochondrial mRNA processing"/>
    <property type="evidence" value="ECO:0007669"/>
    <property type="project" value="Ensembl"/>
</dbReference>
<dbReference type="Ensembl" id="ENSUMAT00000015249.1">
    <property type="protein sequence ID" value="ENSUMAP00000012858.1"/>
    <property type="gene ID" value="ENSUMAG00000009532.1"/>
</dbReference>
<dbReference type="CDD" id="cd23739">
    <property type="entry name" value="TBRG4-like_N"/>
    <property type="match status" value="1"/>
</dbReference>
<dbReference type="Pfam" id="PF06743">
    <property type="entry name" value="FAST_1"/>
    <property type="match status" value="1"/>
</dbReference>
<comment type="similarity">
    <text evidence="3">Belongs to the FAST kinase family.</text>
</comment>
<comment type="function">
    <text evidence="7">Plays a role in processing of mitochondrial RNA precursors and in stabilization of a subset of mature mitochondrial RNA species, such as MT-CO1, MT-CO2, MT-CYB, MT-CO3, MT-ND3, MT-ND5 and MT-ATP8/6. May play a role in cell cycle progression.</text>
</comment>
<feature type="domain" description="FAST kinase-like protein subdomain 2" evidence="10">
    <location>
        <begin position="453"/>
        <end position="521"/>
    </location>
</feature>
<evidence type="ECO:0000256" key="3">
    <source>
        <dbReference type="ARBA" id="ARBA00038281"/>
    </source>
</evidence>
<dbReference type="InterPro" id="IPR013579">
    <property type="entry name" value="FAST_2"/>
</dbReference>
<evidence type="ECO:0000256" key="6">
    <source>
        <dbReference type="ARBA" id="ARBA00043220"/>
    </source>
</evidence>
<sequence>MAARLVKRCTCLLRKATLVSPAVAPVGRLRLARVTPRTLTSSATSPSSHSPGSLSGLLEKEQVFTTRQEQQEVDQLIEKATQPEELLELVGGGHCLHENHAALMLIQLSRLVSDKPQDRASLLQDARFQRLLQLTNSQIATVWHGPLVRLLRSLYALALPTACKELQSVEQEIRWRMRRLRYRHLAFLAETSATYMQERGSQELLAELLVHLERRWAEIEDGRTVVALMARTGLLSEPLMNRLEDKCLELVEQFGADELRKVLVTLAAQNRRSVPLLRAISYHLVQKPLPLMKSVLLDLAYAFGKLGFQQTQVFQRLAADLLPLTPSLTSSEVARCAKSFALLRWLNGPLFEAFVQHILDRAQTITVPHLCNVLLALAHLNFRPEREDQFFSLVHEKLGSELEGLPPALQVDVVWALCVLQQVQEAELRAVLRPELHTQFLESTSPKDQSTFQKLLHINATTQLEHPEYAGPRLPASALVPRLSVLQRKVTPLEKELQDALKGLLGSRGSFMVPTQYGWILGEALPAFPPAGGHGAASHSAPCGDGPAAPGTVPNTCTHAPQPVPASEGLCGPSPRPTPREPAAAPWGQEGGLPALGVPQLQQPEPRAAGALCAGPAPRAGSWLPGGGRPVLRVAGAQVRMAERRLPEGQDAKSSGRGAGQVTRPERWTAFVGGTRTHIPARAGHWPAAPASCGQ</sequence>
<dbReference type="InterPro" id="IPR010622">
    <property type="entry name" value="FAST_Leu-rich"/>
</dbReference>
<evidence type="ECO:0000256" key="2">
    <source>
        <dbReference type="ARBA" id="ARBA00022946"/>
    </source>
</evidence>
<evidence type="ECO:0000259" key="9">
    <source>
        <dbReference type="Pfam" id="PF06743"/>
    </source>
</evidence>
<comment type="subcellular location">
    <subcellularLocation>
        <location evidence="1">Mitochondrion matrix</location>
    </subcellularLocation>
</comment>
<evidence type="ECO:0000256" key="8">
    <source>
        <dbReference type="SAM" id="MobiDB-lite"/>
    </source>
</evidence>
<dbReference type="Pfam" id="PF08368">
    <property type="entry name" value="FAST_2"/>
    <property type="match status" value="1"/>
</dbReference>
<feature type="region of interest" description="Disordered" evidence="8">
    <location>
        <begin position="646"/>
        <end position="665"/>
    </location>
</feature>
<dbReference type="GO" id="GO:0035770">
    <property type="term" value="C:ribonucleoprotein granule"/>
    <property type="evidence" value="ECO:0007669"/>
    <property type="project" value="TreeGrafter"/>
</dbReference>
<evidence type="ECO:0000256" key="7">
    <source>
        <dbReference type="ARBA" id="ARBA00045209"/>
    </source>
</evidence>
<evidence type="ECO:0000256" key="4">
    <source>
        <dbReference type="ARBA" id="ARBA00040471"/>
    </source>
</evidence>
<accession>A0A452TX72</accession>
<evidence type="ECO:0000256" key="5">
    <source>
        <dbReference type="ARBA" id="ARBA00042265"/>
    </source>
</evidence>
<name>A0A452TX72_URSMA</name>
<keyword evidence="2" id="KW-0809">Transit peptide</keyword>
<feature type="domain" description="FAST kinase leucine-rich" evidence="9">
    <location>
        <begin position="370"/>
        <end position="440"/>
    </location>
</feature>
<evidence type="ECO:0000259" key="10">
    <source>
        <dbReference type="Pfam" id="PF08368"/>
    </source>
</evidence>
<protein>
    <recommendedName>
        <fullName evidence="4">FAST kinase domain-containing protein 4</fullName>
    </recommendedName>
    <alternativeName>
        <fullName evidence="6">Protein TBRG4</fullName>
    </alternativeName>
    <alternativeName>
        <fullName evidence="5">Transforming growth factor beta regulator 4</fullName>
    </alternativeName>
</protein>
<reference evidence="11" key="1">
    <citation type="submission" date="2019-03" db="UniProtKB">
        <authorList>
            <consortium name="Ensembl"/>
        </authorList>
    </citation>
    <scope>IDENTIFICATION</scope>
</reference>
<dbReference type="PANTHER" id="PTHR21228:SF59">
    <property type="entry name" value="FAST KINASE DOMAIN-CONTAINING PROTEIN 4"/>
    <property type="match status" value="1"/>
</dbReference>
<dbReference type="GO" id="GO:0005759">
    <property type="term" value="C:mitochondrial matrix"/>
    <property type="evidence" value="ECO:0007669"/>
    <property type="project" value="UniProtKB-SubCell"/>
</dbReference>
<gene>
    <name evidence="11" type="primary">TBRG4</name>
</gene>